<keyword evidence="3" id="KW-1185">Reference proteome</keyword>
<evidence type="ECO:0000313" key="3">
    <source>
        <dbReference type="Proteomes" id="UP000596661"/>
    </source>
</evidence>
<dbReference type="SUPFAM" id="SSF56672">
    <property type="entry name" value="DNA/RNA polymerases"/>
    <property type="match status" value="1"/>
</dbReference>
<evidence type="ECO:0000313" key="2">
    <source>
        <dbReference type="EnsemblPlants" id="cds.evm.model.03.1287"/>
    </source>
</evidence>
<sequence>MGAVVLSSSRREAIITCTGYGYGVGLMKGRFQHLFSTFLSKLTVSRFISLFLYLRIWVLRRSLLCQLLPFKLSATVLSFFFFQFDRMDSLALNMTEILNLTDREAIVHDIEDDFRGDNPPPQSFCLVFRVLTPRTIKLEWFEEAMRNAWITRASLTFSSYGSGMFMVEFECEGDMRRVLEGQPWHFDHCLVTCANPAGLDTLLPNQLRYSPFWIQVHAIPFGQKSLRLAQLIGNEVGDFLEVDKVTIFKVSSLFLRVRVLVDISKPIPRGILIDFKSIHREKWLSFKYENLANICYHCGMFDHTLTKCIRYLKKCDDHSAPPPLPYKIPLKAPPKTNFKRNPFDLSNSFPLDELTHPNSNVDQSLAAAVNQFLSTEDHGAGSSVSAPLGNVSDNRSLGMDQVTFSSDNQSHSAAMNPETRAHFGENPTGVLCDMPAMTTHQVAAMVHENTTHEASFENPLPRLSEKAKGKAVAGVKRNAFLPQIVVVGDSLQNILKRAHAGPTIAEVSSTINASFEQAVPRKGLRGGLLLFWKSDVSVNIFNYSPNHIDCIVTINDNISTHVSCFHGSPYVHDKIHTWTLLHRLYDNAPTLPWLIFGDFNDYLSISDRSSPHNVPAYAMSNFRNFINKFSLTPLQPVGNSYTWKHGHLCERLDWGIVNSSWLTHFPRAVLYHLGFYGSDHRVLKIVLDDASLHTPTNKRFLFENFWLTEPSFFDTVKDSWSTVLAHSATTPLGFFLSKQQSCIAAIKDWNGSFKSLSSRINTLENSLNTLHSNLPLNREDIKRASTLQSTLDCLLYKHEVFWKQQSKIHWLNAGDKNTKYFHNKATARKKTNYIRKLKCEDGRQVTSLSDICHEKNWSVIGSDLTTAVLDILNGNADFSSINDTLIVLIPKKTNASTLKDFRPISLCSTVYKIVSKTIANRLKLVLGDLISSTQGAFLSERIIFDNIYIAQELVHAINHRKHGKIGWVGLKLDMEKAFDRVEWSFLTAILQRFQFPPHFINLIFQCVSSTSIRFSINGQITDPIFPSRGIRQGDPLSPYLFLLCSEGLTAALRVQENLGLFKGISIARTAPAISHLLFADDTLIFTTASFASFSSYFFDTLGLEAKPFISKYLGVPQCFGRSKKSSFDFILHRIGSHLSAWNEKLFSKAGKEVLLKAVIQAIPSYAMSCFRLPVSVCQKIEKMMAQFWWGSMGKGSKIHWKAWTNLYTSKFFGGLGFRSLVHHNQAMIAKQAWRVLSNPNSLLAAILKAKHFKHTNFLEAKLGHSPSFTWSSLLWGRDLLNQGLMWKVGNGCSIRTLENFWVPDSRFLRIGAIKIWKASPLKHFYANHRHVDIKEFLIAGYSHLSKEDLTLLLATVWAIWNFRNKKLFANCNMSSVDVVEWINSYLSDYNAAQVGMKKLSSSPILQDHEQPKQVNPGYYQLNTDAALCSSQGKLGFGAVISDWRGRIVAGLSIPAAGDFVPLMAEALALRESLNWCYLIRIPIAVIKTDSKLLVDRIHGRKRDLSALSDVVEDISNSLSLFPNVSLLHVNRKYNSHAHLLAKKALGLDKEMSCNGSVPEV</sequence>
<dbReference type="Pfam" id="PF14111">
    <property type="entry name" value="DUF4283"/>
    <property type="match status" value="1"/>
</dbReference>
<evidence type="ECO:0000259" key="1">
    <source>
        <dbReference type="PROSITE" id="PS50878"/>
    </source>
</evidence>
<dbReference type="InterPro" id="IPR000477">
    <property type="entry name" value="RT_dom"/>
</dbReference>
<protein>
    <recommendedName>
        <fullName evidence="1">Reverse transcriptase domain-containing protein</fullName>
    </recommendedName>
</protein>
<dbReference type="InterPro" id="IPR043502">
    <property type="entry name" value="DNA/RNA_pol_sf"/>
</dbReference>
<dbReference type="EMBL" id="UZAU01000291">
    <property type="status" value="NOT_ANNOTATED_CDS"/>
    <property type="molecule type" value="Genomic_DNA"/>
</dbReference>
<dbReference type="InterPro" id="IPR012337">
    <property type="entry name" value="RNaseH-like_sf"/>
</dbReference>
<dbReference type="Pfam" id="PF13456">
    <property type="entry name" value="RVT_3"/>
    <property type="match status" value="1"/>
</dbReference>
<dbReference type="EnsemblPlants" id="evm.model.03.1287">
    <property type="protein sequence ID" value="cds.evm.model.03.1287"/>
    <property type="gene ID" value="evm.TU.03.1287"/>
</dbReference>
<dbReference type="Gene3D" id="3.60.10.10">
    <property type="entry name" value="Endonuclease/exonuclease/phosphatase"/>
    <property type="match status" value="1"/>
</dbReference>
<proteinExistence type="predicted"/>
<dbReference type="InterPro" id="IPR025558">
    <property type="entry name" value="DUF4283"/>
</dbReference>
<dbReference type="Gene3D" id="3.30.420.10">
    <property type="entry name" value="Ribonuclease H-like superfamily/Ribonuclease H"/>
    <property type="match status" value="1"/>
</dbReference>
<dbReference type="InterPro" id="IPR036691">
    <property type="entry name" value="Endo/exonu/phosph_ase_sf"/>
</dbReference>
<dbReference type="SUPFAM" id="SSF56219">
    <property type="entry name" value="DNase I-like"/>
    <property type="match status" value="1"/>
</dbReference>
<dbReference type="InterPro" id="IPR044730">
    <property type="entry name" value="RNase_H-like_dom_plant"/>
</dbReference>
<organism evidence="2 3">
    <name type="scientific">Cannabis sativa</name>
    <name type="common">Hemp</name>
    <name type="synonym">Marijuana</name>
    <dbReference type="NCBI Taxonomy" id="3483"/>
    <lineage>
        <taxon>Eukaryota</taxon>
        <taxon>Viridiplantae</taxon>
        <taxon>Streptophyta</taxon>
        <taxon>Embryophyta</taxon>
        <taxon>Tracheophyta</taxon>
        <taxon>Spermatophyta</taxon>
        <taxon>Magnoliopsida</taxon>
        <taxon>eudicotyledons</taxon>
        <taxon>Gunneridae</taxon>
        <taxon>Pentapetalae</taxon>
        <taxon>rosids</taxon>
        <taxon>fabids</taxon>
        <taxon>Rosales</taxon>
        <taxon>Cannabaceae</taxon>
        <taxon>Cannabis</taxon>
    </lineage>
</organism>
<dbReference type="Proteomes" id="UP000596661">
    <property type="component" value="Chromosome 3"/>
</dbReference>
<reference evidence="2" key="1">
    <citation type="submission" date="2018-11" db="EMBL/GenBank/DDBJ databases">
        <authorList>
            <person name="Grassa J C."/>
        </authorList>
    </citation>
    <scope>NUCLEOTIDE SEQUENCE [LARGE SCALE GENOMIC DNA]</scope>
</reference>
<accession>A0A803P4P2</accession>
<dbReference type="PANTHER" id="PTHR33116">
    <property type="entry name" value="REVERSE TRANSCRIPTASE ZINC-BINDING DOMAIN-CONTAINING PROTEIN-RELATED-RELATED"/>
    <property type="match status" value="1"/>
</dbReference>
<name>A0A803P4P2_CANSA</name>
<dbReference type="Gramene" id="evm.model.03.1287">
    <property type="protein sequence ID" value="cds.evm.model.03.1287"/>
    <property type="gene ID" value="evm.TU.03.1287"/>
</dbReference>
<dbReference type="InterPro" id="IPR002156">
    <property type="entry name" value="RNaseH_domain"/>
</dbReference>
<dbReference type="CDD" id="cd06222">
    <property type="entry name" value="RNase_H_like"/>
    <property type="match status" value="1"/>
</dbReference>
<dbReference type="PROSITE" id="PS50878">
    <property type="entry name" value="RT_POL"/>
    <property type="match status" value="1"/>
</dbReference>
<feature type="domain" description="Reverse transcriptase" evidence="1">
    <location>
        <begin position="870"/>
        <end position="1138"/>
    </location>
</feature>
<dbReference type="Pfam" id="PF14392">
    <property type="entry name" value="zf-CCHC_4"/>
    <property type="match status" value="1"/>
</dbReference>
<dbReference type="GO" id="GO:0003676">
    <property type="term" value="F:nucleic acid binding"/>
    <property type="evidence" value="ECO:0007669"/>
    <property type="project" value="InterPro"/>
</dbReference>
<dbReference type="GO" id="GO:0004523">
    <property type="term" value="F:RNA-DNA hybrid ribonuclease activity"/>
    <property type="evidence" value="ECO:0007669"/>
    <property type="project" value="InterPro"/>
</dbReference>
<dbReference type="InterPro" id="IPR025836">
    <property type="entry name" value="Zn_knuckle_CX2CX4HX4C"/>
</dbReference>
<dbReference type="PANTHER" id="PTHR33116:SF86">
    <property type="entry name" value="REVERSE TRANSCRIPTASE DOMAIN-CONTAINING PROTEIN"/>
    <property type="match status" value="1"/>
</dbReference>
<dbReference type="InterPro" id="IPR036397">
    <property type="entry name" value="RNaseH_sf"/>
</dbReference>
<dbReference type="Pfam" id="PF00078">
    <property type="entry name" value="RVT_1"/>
    <property type="match status" value="1"/>
</dbReference>
<dbReference type="SUPFAM" id="SSF53098">
    <property type="entry name" value="Ribonuclease H-like"/>
    <property type="match status" value="1"/>
</dbReference>
<reference evidence="2" key="2">
    <citation type="submission" date="2021-03" db="UniProtKB">
        <authorList>
            <consortium name="EnsemblPlants"/>
        </authorList>
    </citation>
    <scope>IDENTIFICATION</scope>
</reference>
<dbReference type="CDD" id="cd01650">
    <property type="entry name" value="RT_nLTR_like"/>
    <property type="match status" value="1"/>
</dbReference>